<sequence>MERYDVIVIGAGVVGAAIARELSLYELRVCVLEQEEDVCSGTSKANSGIIHAGYDAVPGTKKAYYNVRGAQMLPELSRRLDFEFEQRGSLLVCFDPQRLDELEALQARGLENGVSGLRILSPEELYALEPNIAPGAVGALFAPTAGIVCPFGMTIAFAENAADNGAQFFFEQSVRTVERSPEGYRITTHRGETFCAPCVVNAAGVFADTIHQQVSAVPMHITPRRGEYLLLDKQAGGHVSHTVFCLPGAMGKGVLVTPTVHGNLLVGPTAQDVDDKTDTATTSSAMAEVRQKAGQSVQGLAFSLTITSFAGLRAHEDGGDFIIGQAPDAPGFFEAAGIESPGLTSAPAIGEALAQQIAAYLGAVPKAAPVTTRTGPVRLSRLAPEQQEAFVRSHPDYAKIVCRCEQVSEGEIKAAIHRTLGAVSLDGLKRRVRPGMGRCQGGFCLPRTMEILAQERGIPLHEVCKNRAGSQPVLRRAEKGED</sequence>
<dbReference type="AlphaFoldDB" id="A0A9D2M176"/>
<dbReference type="Gene3D" id="1.10.10.1100">
    <property type="entry name" value="BFD-like [2Fe-2S]-binding domain"/>
    <property type="match status" value="1"/>
</dbReference>
<reference evidence="3" key="1">
    <citation type="journal article" date="2021" name="PeerJ">
        <title>Extensive microbial diversity within the chicken gut microbiome revealed by metagenomics and culture.</title>
        <authorList>
            <person name="Gilroy R."/>
            <person name="Ravi A."/>
            <person name="Getino M."/>
            <person name="Pursley I."/>
            <person name="Horton D.L."/>
            <person name="Alikhan N.F."/>
            <person name="Baker D."/>
            <person name="Gharbi K."/>
            <person name="Hall N."/>
            <person name="Watson M."/>
            <person name="Adriaenssens E.M."/>
            <person name="Foster-Nyarko E."/>
            <person name="Jarju S."/>
            <person name="Secka A."/>
            <person name="Antonio M."/>
            <person name="Oren A."/>
            <person name="Chaudhuri R.R."/>
            <person name="La Ragione R."/>
            <person name="Hildebrand F."/>
            <person name="Pallen M.J."/>
        </authorList>
    </citation>
    <scope>NUCLEOTIDE SEQUENCE</scope>
    <source>
        <strain evidence="3">ChiBcec8-14828</strain>
    </source>
</reference>
<evidence type="ECO:0000259" key="2">
    <source>
        <dbReference type="Pfam" id="PF04324"/>
    </source>
</evidence>
<reference evidence="3" key="2">
    <citation type="submission" date="2021-04" db="EMBL/GenBank/DDBJ databases">
        <authorList>
            <person name="Gilroy R."/>
        </authorList>
    </citation>
    <scope>NUCLEOTIDE SEQUENCE</scope>
    <source>
        <strain evidence="3">ChiBcec8-14828</strain>
    </source>
</reference>
<dbReference type="InterPro" id="IPR041854">
    <property type="entry name" value="BFD-like_2Fe2S-bd_dom_sf"/>
</dbReference>
<organism evidence="3 4">
    <name type="scientific">Candidatus Ruthenibacterium avium</name>
    <dbReference type="NCBI Taxonomy" id="2838751"/>
    <lineage>
        <taxon>Bacteria</taxon>
        <taxon>Bacillati</taxon>
        <taxon>Bacillota</taxon>
        <taxon>Clostridia</taxon>
        <taxon>Eubacteriales</taxon>
        <taxon>Oscillospiraceae</taxon>
        <taxon>Ruthenibacterium</taxon>
    </lineage>
</organism>
<dbReference type="Pfam" id="PF04324">
    <property type="entry name" value="Fer2_BFD"/>
    <property type="match status" value="1"/>
</dbReference>
<protein>
    <submittedName>
        <fullName evidence="3">NAD(P)/FAD-dependent oxidoreductase</fullName>
    </submittedName>
</protein>
<feature type="domain" description="FAD dependent oxidoreductase" evidence="1">
    <location>
        <begin position="5"/>
        <end position="355"/>
    </location>
</feature>
<dbReference type="Gene3D" id="3.30.9.10">
    <property type="entry name" value="D-Amino Acid Oxidase, subunit A, domain 2"/>
    <property type="match status" value="1"/>
</dbReference>
<dbReference type="PANTHER" id="PTHR42720">
    <property type="entry name" value="GLYCEROL-3-PHOSPHATE DEHYDROGENASE"/>
    <property type="match status" value="1"/>
</dbReference>
<feature type="domain" description="BFD-like [2Fe-2S]-binding" evidence="2">
    <location>
        <begin position="400"/>
        <end position="453"/>
    </location>
</feature>
<dbReference type="SUPFAM" id="SSF51905">
    <property type="entry name" value="FAD/NAD(P)-binding domain"/>
    <property type="match status" value="1"/>
</dbReference>
<dbReference type="InterPro" id="IPR036188">
    <property type="entry name" value="FAD/NAD-bd_sf"/>
</dbReference>
<dbReference type="Pfam" id="PF01266">
    <property type="entry name" value="DAO"/>
    <property type="match status" value="1"/>
</dbReference>
<dbReference type="Proteomes" id="UP000824209">
    <property type="component" value="Unassembled WGS sequence"/>
</dbReference>
<accession>A0A9D2M176</accession>
<dbReference type="InterPro" id="IPR007419">
    <property type="entry name" value="BFD-like_2Fe2S-bd_dom"/>
</dbReference>
<dbReference type="InterPro" id="IPR006076">
    <property type="entry name" value="FAD-dep_OxRdtase"/>
</dbReference>
<dbReference type="EMBL" id="DWYA01000013">
    <property type="protein sequence ID" value="HJB38995.1"/>
    <property type="molecule type" value="Genomic_DNA"/>
</dbReference>
<evidence type="ECO:0000313" key="4">
    <source>
        <dbReference type="Proteomes" id="UP000824209"/>
    </source>
</evidence>
<dbReference type="SUPFAM" id="SSF54373">
    <property type="entry name" value="FAD-linked reductases, C-terminal domain"/>
    <property type="match status" value="1"/>
</dbReference>
<dbReference type="Gene3D" id="3.50.50.60">
    <property type="entry name" value="FAD/NAD(P)-binding domain"/>
    <property type="match status" value="1"/>
</dbReference>
<dbReference type="PANTHER" id="PTHR42720:SF1">
    <property type="entry name" value="GLYCEROL 3-PHOSPHATE OXIDASE"/>
    <property type="match status" value="1"/>
</dbReference>
<name>A0A9D2M176_9FIRM</name>
<evidence type="ECO:0000313" key="3">
    <source>
        <dbReference type="EMBL" id="HJB38995.1"/>
    </source>
</evidence>
<proteinExistence type="predicted"/>
<dbReference type="CDD" id="cd19946">
    <property type="entry name" value="GlpA-like_Fer2_BFD-like"/>
    <property type="match status" value="1"/>
</dbReference>
<comment type="caution">
    <text evidence="3">The sequence shown here is derived from an EMBL/GenBank/DDBJ whole genome shotgun (WGS) entry which is preliminary data.</text>
</comment>
<evidence type="ECO:0000259" key="1">
    <source>
        <dbReference type="Pfam" id="PF01266"/>
    </source>
</evidence>
<dbReference type="InterPro" id="IPR052745">
    <property type="entry name" value="G3P_Oxidase/Oxidoreductase"/>
</dbReference>
<gene>
    <name evidence="3" type="ORF">H9943_01210</name>
</gene>